<feature type="chain" id="PRO_5005201648" description="Secreted protein" evidence="1">
    <location>
        <begin position="24"/>
        <end position="75"/>
    </location>
</feature>
<organism evidence="2 3">
    <name type="scientific">Schizopora paradoxa</name>
    <dbReference type="NCBI Taxonomy" id="27342"/>
    <lineage>
        <taxon>Eukaryota</taxon>
        <taxon>Fungi</taxon>
        <taxon>Dikarya</taxon>
        <taxon>Basidiomycota</taxon>
        <taxon>Agaricomycotina</taxon>
        <taxon>Agaricomycetes</taxon>
        <taxon>Hymenochaetales</taxon>
        <taxon>Schizoporaceae</taxon>
        <taxon>Schizopora</taxon>
    </lineage>
</organism>
<feature type="signal peptide" evidence="1">
    <location>
        <begin position="1"/>
        <end position="23"/>
    </location>
</feature>
<name>A0A0H2RNF5_9AGAM</name>
<reference evidence="2 3" key="1">
    <citation type="submission" date="2015-04" db="EMBL/GenBank/DDBJ databases">
        <title>Complete genome sequence of Schizopora paradoxa KUC8140, a cosmopolitan wood degrader in East Asia.</title>
        <authorList>
            <consortium name="DOE Joint Genome Institute"/>
            <person name="Min B."/>
            <person name="Park H."/>
            <person name="Jang Y."/>
            <person name="Kim J.-J."/>
            <person name="Kim K.H."/>
            <person name="Pangilinan J."/>
            <person name="Lipzen A."/>
            <person name="Riley R."/>
            <person name="Grigoriev I.V."/>
            <person name="Spatafora J.W."/>
            <person name="Choi I.-G."/>
        </authorList>
    </citation>
    <scope>NUCLEOTIDE SEQUENCE [LARGE SCALE GENOMIC DNA]</scope>
    <source>
        <strain evidence="2 3">KUC8140</strain>
    </source>
</reference>
<accession>A0A0H2RNF5</accession>
<evidence type="ECO:0000313" key="2">
    <source>
        <dbReference type="EMBL" id="KLO10973.1"/>
    </source>
</evidence>
<dbReference type="InParanoid" id="A0A0H2RNF5"/>
<proteinExistence type="predicted"/>
<dbReference type="AlphaFoldDB" id="A0A0H2RNF5"/>
<keyword evidence="3" id="KW-1185">Reference proteome</keyword>
<dbReference type="EMBL" id="KQ086012">
    <property type="protein sequence ID" value="KLO10973.1"/>
    <property type="molecule type" value="Genomic_DNA"/>
</dbReference>
<gene>
    <name evidence="2" type="ORF">SCHPADRAFT_493759</name>
</gene>
<sequence length="75" mass="8423">MLDADAAIWLLWNCVLLLPSCRLYPIGAGAHVKGPTDLLRRSDILATLFSMSAKIRRRSEDTKLRFSCIGFRVTT</sequence>
<evidence type="ECO:0000313" key="3">
    <source>
        <dbReference type="Proteomes" id="UP000053477"/>
    </source>
</evidence>
<protein>
    <recommendedName>
        <fullName evidence="4">Secreted protein</fullName>
    </recommendedName>
</protein>
<dbReference type="Proteomes" id="UP000053477">
    <property type="component" value="Unassembled WGS sequence"/>
</dbReference>
<evidence type="ECO:0008006" key="4">
    <source>
        <dbReference type="Google" id="ProtNLM"/>
    </source>
</evidence>
<keyword evidence="1" id="KW-0732">Signal</keyword>
<evidence type="ECO:0000256" key="1">
    <source>
        <dbReference type="SAM" id="SignalP"/>
    </source>
</evidence>